<sequence>MQDAKERFIEKHGHENEGYLDICPDCQKKNPNHAENAYQKYGKYE</sequence>
<dbReference type="EMBL" id="JAKRVX010000003">
    <property type="protein sequence ID" value="MCL9816997.1"/>
    <property type="molecule type" value="Genomic_DNA"/>
</dbReference>
<dbReference type="Proteomes" id="UP001203207">
    <property type="component" value="Unassembled WGS sequence"/>
</dbReference>
<name>A0AAE3FX57_9EURY</name>
<evidence type="ECO:0000313" key="3">
    <source>
        <dbReference type="Proteomes" id="UP001203207"/>
    </source>
</evidence>
<reference evidence="2" key="1">
    <citation type="journal article" date="2022" name="Syst. Appl. Microbiol.">
        <title>Natronocalculus amylovorans gen. nov., sp. nov., and Natranaeroarchaeum aerophilus sp. nov., dominant culturable amylolytic natronoarchaea from hypersaline soda lakes in southwestern Siberia.</title>
        <authorList>
            <person name="Sorokin D.Y."/>
            <person name="Elcheninov A.G."/>
            <person name="Khizhniak T.V."/>
            <person name="Koenen M."/>
            <person name="Bale N.J."/>
            <person name="Damste J.S.S."/>
            <person name="Kublanov I.V."/>
        </authorList>
    </citation>
    <scope>NUCLEOTIDE SEQUENCE</scope>
    <source>
        <strain evidence="2">AArc-St2</strain>
    </source>
</reference>
<dbReference type="RefSeq" id="WP_250583941.1">
    <property type="nucleotide sequence ID" value="NZ_JAKRVX010000003.1"/>
</dbReference>
<gene>
    <name evidence="2" type="ORF">AArcSt2_08585</name>
</gene>
<proteinExistence type="predicted"/>
<protein>
    <submittedName>
        <fullName evidence="2">Uncharacterized protein</fullName>
    </submittedName>
</protein>
<feature type="region of interest" description="Disordered" evidence="1">
    <location>
        <begin position="26"/>
        <end position="45"/>
    </location>
</feature>
<reference evidence="2" key="2">
    <citation type="submission" date="2022-02" db="EMBL/GenBank/DDBJ databases">
        <authorList>
            <person name="Elcheninov A.G."/>
            <person name="Sorokin D.Y."/>
            <person name="Kublanov I.V."/>
        </authorList>
    </citation>
    <scope>NUCLEOTIDE SEQUENCE</scope>
    <source>
        <strain evidence="2">AArc-St2</strain>
    </source>
</reference>
<keyword evidence="3" id="KW-1185">Reference proteome</keyword>
<organism evidence="2 3">
    <name type="scientific">Natronocalculus amylovorans</name>
    <dbReference type="NCBI Taxonomy" id="2917812"/>
    <lineage>
        <taxon>Archaea</taxon>
        <taxon>Methanobacteriati</taxon>
        <taxon>Methanobacteriota</taxon>
        <taxon>Stenosarchaea group</taxon>
        <taxon>Halobacteria</taxon>
        <taxon>Halobacteriales</taxon>
        <taxon>Haloferacaceae</taxon>
        <taxon>Natronocalculus</taxon>
    </lineage>
</organism>
<evidence type="ECO:0000256" key="1">
    <source>
        <dbReference type="SAM" id="MobiDB-lite"/>
    </source>
</evidence>
<evidence type="ECO:0000313" key="2">
    <source>
        <dbReference type="EMBL" id="MCL9816997.1"/>
    </source>
</evidence>
<accession>A0AAE3FX57</accession>
<comment type="caution">
    <text evidence="2">The sequence shown here is derived from an EMBL/GenBank/DDBJ whole genome shotgun (WGS) entry which is preliminary data.</text>
</comment>
<dbReference type="AlphaFoldDB" id="A0AAE3FX57"/>